<dbReference type="NCBIfam" id="TIGR01571">
    <property type="entry name" value="A_thal_Cys_rich"/>
    <property type="match status" value="1"/>
</dbReference>
<dbReference type="PANTHER" id="PTHR15907">
    <property type="entry name" value="DUF614 FAMILY PROTEIN-RELATED"/>
    <property type="match status" value="1"/>
</dbReference>
<comment type="similarity">
    <text evidence="1">Belongs to the cornifelin family.</text>
</comment>
<reference evidence="2" key="1">
    <citation type="submission" date="2009-04" db="EMBL/GenBank/DDBJ databases">
        <title>Rana catesbeiana ESTs and full-length cDNAs.</title>
        <authorList>
            <person name="Helbing C.C."/>
            <person name="Veldhoen N."/>
            <person name="Leong J."/>
            <person name="Koop B.F."/>
        </authorList>
    </citation>
    <scope>NUCLEOTIDE SEQUENCE</scope>
    <source>
        <tissue evidence="2">Mixed tissue</tissue>
    </source>
</reference>
<evidence type="ECO:0000256" key="1">
    <source>
        <dbReference type="ARBA" id="ARBA00009024"/>
    </source>
</evidence>
<dbReference type="Pfam" id="PF04749">
    <property type="entry name" value="PLAC8"/>
    <property type="match status" value="1"/>
</dbReference>
<protein>
    <submittedName>
        <fullName evidence="2">Cornifelin homolog B</fullName>
    </submittedName>
</protein>
<dbReference type="AlphaFoldDB" id="C1C4B7"/>
<dbReference type="InterPro" id="IPR006461">
    <property type="entry name" value="PLAC_motif_containing"/>
</dbReference>
<sequence>MYPITVQQPSTVSHTTMVTQAPPNYWSSGLCDCCEDMGTCCFAFWLFPCFQCATVSEHGECLCLPLPDTGCAGWSPACPPISLAMRASVRERHKIPGSICDDCRMLYWCFCCSWCQMAREIKKYKRPTSIVTAQTTTVTMPGQTIMYPVPSYQPQPTNVINVNNVNTGH</sequence>
<accession>C1C4B7</accession>
<proteinExistence type="evidence at transcript level"/>
<gene>
    <name evidence="2" type="primary">CNFNB</name>
</gene>
<evidence type="ECO:0000313" key="2">
    <source>
        <dbReference type="EMBL" id="ACO51827.1"/>
    </source>
</evidence>
<name>C1C4B7_AQUCT</name>
<organism evidence="2">
    <name type="scientific">Aquarana catesbeiana</name>
    <name type="common">American bullfrog</name>
    <name type="synonym">Rana catesbeiana</name>
    <dbReference type="NCBI Taxonomy" id="8400"/>
    <lineage>
        <taxon>Eukaryota</taxon>
        <taxon>Metazoa</taxon>
        <taxon>Chordata</taxon>
        <taxon>Craniata</taxon>
        <taxon>Vertebrata</taxon>
        <taxon>Euteleostomi</taxon>
        <taxon>Amphibia</taxon>
        <taxon>Batrachia</taxon>
        <taxon>Anura</taxon>
        <taxon>Neobatrachia</taxon>
        <taxon>Ranoidea</taxon>
        <taxon>Ranidae</taxon>
        <taxon>Aquarana</taxon>
    </lineage>
</organism>
<dbReference type="EMBL" id="BT081696">
    <property type="protein sequence ID" value="ACO51827.1"/>
    <property type="molecule type" value="mRNA"/>
</dbReference>